<dbReference type="Proteomes" id="UP000578819">
    <property type="component" value="Unassembled WGS sequence"/>
</dbReference>
<sequence length="166" mass="17167">MKNRDLRERSGPSILRSRRSVLRVAGLLTLAAATGPLAACGLFDDSEPEPDPLAPLLAGALDLAALYEAAVAADPTLADRLTPIAQAHRAHAEELARVTRVTLPNSTPTAGPTLPTGDRKSMLTALRSAEQQGQAAATTACLSTPAHRAALVGSIAAARATHLELL</sequence>
<keyword evidence="1" id="KW-0732">Signal</keyword>
<evidence type="ECO:0008006" key="4">
    <source>
        <dbReference type="Google" id="ProtNLM"/>
    </source>
</evidence>
<organism evidence="2 3">
    <name type="scientific">Micromonospora polyrhachis</name>
    <dbReference type="NCBI Taxonomy" id="1282883"/>
    <lineage>
        <taxon>Bacteria</taxon>
        <taxon>Bacillati</taxon>
        <taxon>Actinomycetota</taxon>
        <taxon>Actinomycetes</taxon>
        <taxon>Micromonosporales</taxon>
        <taxon>Micromonosporaceae</taxon>
        <taxon>Micromonospora</taxon>
    </lineage>
</organism>
<proteinExistence type="predicted"/>
<dbReference type="AlphaFoldDB" id="A0A7W7SME7"/>
<evidence type="ECO:0000313" key="3">
    <source>
        <dbReference type="Proteomes" id="UP000578819"/>
    </source>
</evidence>
<dbReference type="EMBL" id="JACHJW010000001">
    <property type="protein sequence ID" value="MBB4957433.1"/>
    <property type="molecule type" value="Genomic_DNA"/>
</dbReference>
<feature type="signal peptide" evidence="1">
    <location>
        <begin position="1"/>
        <end position="38"/>
    </location>
</feature>
<accession>A0A7W7SME7</accession>
<feature type="chain" id="PRO_5038962180" description="Ferritin-like domain-containing protein" evidence="1">
    <location>
        <begin position="39"/>
        <end position="166"/>
    </location>
</feature>
<name>A0A7W7SME7_9ACTN</name>
<keyword evidence="3" id="KW-1185">Reference proteome</keyword>
<protein>
    <recommendedName>
        <fullName evidence="4">Ferritin-like domain-containing protein</fullName>
    </recommendedName>
</protein>
<evidence type="ECO:0000256" key="1">
    <source>
        <dbReference type="SAM" id="SignalP"/>
    </source>
</evidence>
<comment type="caution">
    <text evidence="2">The sequence shown here is derived from an EMBL/GenBank/DDBJ whole genome shotgun (WGS) entry which is preliminary data.</text>
</comment>
<evidence type="ECO:0000313" key="2">
    <source>
        <dbReference type="EMBL" id="MBB4957433.1"/>
    </source>
</evidence>
<gene>
    <name evidence="2" type="ORF">FHR38_001166</name>
</gene>
<reference evidence="2 3" key="1">
    <citation type="submission" date="2020-08" db="EMBL/GenBank/DDBJ databases">
        <title>Sequencing the genomes of 1000 actinobacteria strains.</title>
        <authorList>
            <person name="Klenk H.-P."/>
        </authorList>
    </citation>
    <scope>NUCLEOTIDE SEQUENCE [LARGE SCALE GENOMIC DNA]</scope>
    <source>
        <strain evidence="2 3">DSM 45886</strain>
    </source>
</reference>